<dbReference type="InterPro" id="IPR051094">
    <property type="entry name" value="Diverse_Catalytic_Enzymes"/>
</dbReference>
<sequence>MVQREIREQLEHKILFKSASFSDTTKGRKVSEEKCNLRTEFQRDRDRILHSKSFRRLKHKTQVFISPEGDHFRTRLTHTLEVSQIGRTIARALELNEDLIEAMALGHDLGHTPFGHSGEKILNELNPKGFKHNVQSLRVVDFLEIDSNRIGLNLTYEVRDGILNHSGCANASTLEGQILKYADRIAYINHDIDDAIRAGIISIEDLPKELVEILGKDHSQRINTMINSLVKESYHKDFIKMGKTVGDATLKLRQFMFERVYNNSTVKSEDDKILHLISSLFSYYKKNIDKIPKENLKVYNNIEHTKEDIICDYIAGMTDIYVINLYKSIYIPKGWSK</sequence>
<dbReference type="InterPro" id="IPR003607">
    <property type="entry name" value="HD/PDEase_dom"/>
</dbReference>
<dbReference type="EMBL" id="RLIH01000003">
    <property type="protein sequence ID" value="RVU55316.1"/>
    <property type="molecule type" value="Genomic_DNA"/>
</dbReference>
<name>A0A437S8A2_9FIRM</name>
<dbReference type="InterPro" id="IPR023023">
    <property type="entry name" value="dNTPase_2"/>
</dbReference>
<organism evidence="4 5">
    <name type="scientific">Anaerosphaera multitolerans</name>
    <dbReference type="NCBI Taxonomy" id="2487351"/>
    <lineage>
        <taxon>Bacteria</taxon>
        <taxon>Bacillati</taxon>
        <taxon>Bacillota</taxon>
        <taxon>Tissierellia</taxon>
        <taxon>Tissierellales</taxon>
        <taxon>Peptoniphilaceae</taxon>
        <taxon>Anaerosphaera</taxon>
    </lineage>
</organism>
<dbReference type="Proteomes" id="UP000288812">
    <property type="component" value="Unassembled WGS sequence"/>
</dbReference>
<keyword evidence="5" id="KW-1185">Reference proteome</keyword>
<evidence type="ECO:0000256" key="1">
    <source>
        <dbReference type="ARBA" id="ARBA00022801"/>
    </source>
</evidence>
<keyword evidence="1 2" id="KW-0378">Hydrolase</keyword>
<protein>
    <recommendedName>
        <fullName evidence="2">Deoxyguanosinetriphosphate triphosphohydrolase-like protein</fullName>
    </recommendedName>
</protein>
<dbReference type="AlphaFoldDB" id="A0A437S8A2"/>
<evidence type="ECO:0000313" key="4">
    <source>
        <dbReference type="EMBL" id="RVU55316.1"/>
    </source>
</evidence>
<dbReference type="Gene3D" id="1.10.3210.10">
    <property type="entry name" value="Hypothetical protein af1432"/>
    <property type="match status" value="1"/>
</dbReference>
<dbReference type="SUPFAM" id="SSF109604">
    <property type="entry name" value="HD-domain/PDEase-like"/>
    <property type="match status" value="1"/>
</dbReference>
<gene>
    <name evidence="4" type="ORF">EF514_03335</name>
</gene>
<dbReference type="InterPro" id="IPR006261">
    <property type="entry name" value="dGTPase"/>
</dbReference>
<dbReference type="SMART" id="SM00471">
    <property type="entry name" value="HDc"/>
    <property type="match status" value="1"/>
</dbReference>
<feature type="domain" description="HD" evidence="3">
    <location>
        <begin position="75"/>
        <end position="188"/>
    </location>
</feature>
<comment type="similarity">
    <text evidence="2">Belongs to the dGTPase family. Type 2 subfamily.</text>
</comment>
<accession>A0A437S8A2</accession>
<proteinExistence type="inferred from homology"/>
<dbReference type="InterPro" id="IPR006674">
    <property type="entry name" value="HD_domain"/>
</dbReference>
<dbReference type="RefSeq" id="WP_127723813.1">
    <property type="nucleotide sequence ID" value="NZ_RLIH01000003.1"/>
</dbReference>
<dbReference type="InterPro" id="IPR026875">
    <property type="entry name" value="PHydrolase_assoc_dom"/>
</dbReference>
<dbReference type="NCBIfam" id="NF002327">
    <property type="entry name" value="PRK01286.1-2"/>
    <property type="match status" value="1"/>
</dbReference>
<dbReference type="PANTHER" id="PTHR35795:SF1">
    <property type="entry name" value="BIS(5'-NUCLEOSYL)-TETRAPHOSPHATASE, SYMMETRICAL"/>
    <property type="match status" value="1"/>
</dbReference>
<dbReference type="PANTHER" id="PTHR35795">
    <property type="entry name" value="SLR1885 PROTEIN"/>
    <property type="match status" value="1"/>
</dbReference>
<dbReference type="CDD" id="cd00077">
    <property type="entry name" value="HDc"/>
    <property type="match status" value="1"/>
</dbReference>
<evidence type="ECO:0000313" key="5">
    <source>
        <dbReference type="Proteomes" id="UP000288812"/>
    </source>
</evidence>
<evidence type="ECO:0000256" key="2">
    <source>
        <dbReference type="HAMAP-Rule" id="MF_01212"/>
    </source>
</evidence>
<dbReference type="GO" id="GO:0016793">
    <property type="term" value="F:triphosphoric monoester hydrolase activity"/>
    <property type="evidence" value="ECO:0007669"/>
    <property type="project" value="InterPro"/>
</dbReference>
<dbReference type="Pfam" id="PF01966">
    <property type="entry name" value="HD"/>
    <property type="match status" value="1"/>
</dbReference>
<evidence type="ECO:0000259" key="3">
    <source>
        <dbReference type="PROSITE" id="PS51831"/>
    </source>
</evidence>
<dbReference type="PROSITE" id="PS51831">
    <property type="entry name" value="HD"/>
    <property type="match status" value="1"/>
</dbReference>
<dbReference type="Pfam" id="PF13286">
    <property type="entry name" value="HD_assoc"/>
    <property type="match status" value="1"/>
</dbReference>
<dbReference type="OrthoDB" id="9803619at2"/>
<reference evidence="4 5" key="1">
    <citation type="submission" date="2018-11" db="EMBL/GenBank/DDBJ databases">
        <title>Genome sequencing and assembly of Anaerosphaera sp. nov., GS7-6-2.</title>
        <authorList>
            <person name="Rettenmaier R."/>
            <person name="Liebl W."/>
            <person name="Zverlov V."/>
        </authorList>
    </citation>
    <scope>NUCLEOTIDE SEQUENCE [LARGE SCALE GENOMIC DNA]</scope>
    <source>
        <strain evidence="4 5">GS7-6-2</strain>
    </source>
</reference>
<dbReference type="NCBIfam" id="TIGR01353">
    <property type="entry name" value="dGTP_triPase"/>
    <property type="match status" value="1"/>
</dbReference>
<dbReference type="HAMAP" id="MF_01212">
    <property type="entry name" value="dGTPase_type2"/>
    <property type="match status" value="1"/>
</dbReference>
<comment type="caution">
    <text evidence="4">The sequence shown here is derived from an EMBL/GenBank/DDBJ whole genome shotgun (WGS) entry which is preliminary data.</text>
</comment>